<organism evidence="1">
    <name type="scientific">Rhizophora mucronata</name>
    <name type="common">Asiatic mangrove</name>
    <dbReference type="NCBI Taxonomy" id="61149"/>
    <lineage>
        <taxon>Eukaryota</taxon>
        <taxon>Viridiplantae</taxon>
        <taxon>Streptophyta</taxon>
        <taxon>Embryophyta</taxon>
        <taxon>Tracheophyta</taxon>
        <taxon>Spermatophyta</taxon>
        <taxon>Magnoliopsida</taxon>
        <taxon>eudicotyledons</taxon>
        <taxon>Gunneridae</taxon>
        <taxon>Pentapetalae</taxon>
        <taxon>rosids</taxon>
        <taxon>fabids</taxon>
        <taxon>Malpighiales</taxon>
        <taxon>Rhizophoraceae</taxon>
        <taxon>Rhizophora</taxon>
    </lineage>
</organism>
<accession>A0A2P2QHW3</accession>
<protein>
    <submittedName>
        <fullName evidence="1">Uncharacterized protein</fullName>
    </submittedName>
</protein>
<dbReference type="EMBL" id="GGEC01086013">
    <property type="protein sequence ID" value="MBX66497.1"/>
    <property type="molecule type" value="Transcribed_RNA"/>
</dbReference>
<proteinExistence type="predicted"/>
<name>A0A2P2QHW3_RHIMU</name>
<dbReference type="AlphaFoldDB" id="A0A2P2QHW3"/>
<reference evidence="1" key="1">
    <citation type="submission" date="2018-02" db="EMBL/GenBank/DDBJ databases">
        <title>Rhizophora mucronata_Transcriptome.</title>
        <authorList>
            <person name="Meera S.P."/>
            <person name="Sreeshan A."/>
            <person name="Augustine A."/>
        </authorList>
    </citation>
    <scope>NUCLEOTIDE SEQUENCE</scope>
    <source>
        <tissue evidence="1">Leaf</tissue>
    </source>
</reference>
<evidence type="ECO:0000313" key="1">
    <source>
        <dbReference type="EMBL" id="MBX66497.1"/>
    </source>
</evidence>
<sequence length="28" mass="3185">MNKMIYLFEVQNNKSKAESSDPVGGLRK</sequence>